<protein>
    <submittedName>
        <fullName evidence="2">Uncharacterized protein</fullName>
    </submittedName>
</protein>
<feature type="region of interest" description="Disordered" evidence="1">
    <location>
        <begin position="1"/>
        <end position="81"/>
    </location>
</feature>
<reference evidence="3" key="1">
    <citation type="submission" date="2015-09" db="EMBL/GenBank/DDBJ databases">
        <authorList>
            <consortium name="Pathogen Informatics"/>
        </authorList>
    </citation>
    <scope>NUCLEOTIDE SEQUENCE [LARGE SCALE GENOMIC DNA]</scope>
    <source>
        <strain evidence="3">Lake Konstanz</strain>
    </source>
</reference>
<accession>A0A0S4JJ53</accession>
<evidence type="ECO:0000256" key="1">
    <source>
        <dbReference type="SAM" id="MobiDB-lite"/>
    </source>
</evidence>
<feature type="compositionally biased region" description="Polar residues" evidence="1">
    <location>
        <begin position="1"/>
        <end position="10"/>
    </location>
</feature>
<feature type="compositionally biased region" description="Acidic residues" evidence="1">
    <location>
        <begin position="14"/>
        <end position="23"/>
    </location>
</feature>
<feature type="compositionally biased region" description="Acidic residues" evidence="1">
    <location>
        <begin position="38"/>
        <end position="50"/>
    </location>
</feature>
<evidence type="ECO:0000313" key="2">
    <source>
        <dbReference type="EMBL" id="CUG90390.1"/>
    </source>
</evidence>
<dbReference type="VEuPathDB" id="TriTrypDB:BSAL_26470"/>
<organism evidence="2 3">
    <name type="scientific">Bodo saltans</name>
    <name type="common">Flagellated protozoan</name>
    <dbReference type="NCBI Taxonomy" id="75058"/>
    <lineage>
        <taxon>Eukaryota</taxon>
        <taxon>Discoba</taxon>
        <taxon>Euglenozoa</taxon>
        <taxon>Kinetoplastea</taxon>
        <taxon>Metakinetoplastina</taxon>
        <taxon>Eubodonida</taxon>
        <taxon>Bodonidae</taxon>
        <taxon>Bodo</taxon>
    </lineage>
</organism>
<evidence type="ECO:0000313" key="3">
    <source>
        <dbReference type="Proteomes" id="UP000051952"/>
    </source>
</evidence>
<keyword evidence="3" id="KW-1185">Reference proteome</keyword>
<gene>
    <name evidence="2" type="ORF">BSAL_26470</name>
</gene>
<dbReference type="AlphaFoldDB" id="A0A0S4JJ53"/>
<proteinExistence type="predicted"/>
<feature type="compositionally biased region" description="Basic and acidic residues" evidence="1">
    <location>
        <begin position="71"/>
        <end position="80"/>
    </location>
</feature>
<name>A0A0S4JJ53_BODSA</name>
<dbReference type="EMBL" id="CYKH01001819">
    <property type="protein sequence ID" value="CUG90390.1"/>
    <property type="molecule type" value="Genomic_DNA"/>
</dbReference>
<dbReference type="Proteomes" id="UP000051952">
    <property type="component" value="Unassembled WGS sequence"/>
</dbReference>
<sequence>MSSEGESNAPVNPDDVDLEEECQGQDKGRADVVSETGVENEDSVFDDEADEAPKAGDVGITDAHANSIEGADAHHVDPQHGTRAMSLAYDHYQDWDRLQSAAPRSRAVHVEKLDVRGKLLSFGCQFYSEDEGLKDSLMYQRLAIVEFLGHTRRSPSGGSHHPPCS</sequence>